<reference evidence="3 5" key="1">
    <citation type="submission" date="2020-05" db="EMBL/GenBank/DDBJ databases">
        <title>Draft Genome Sequences of Sphingomonas sp. Isolated from the International Space Station.</title>
        <authorList>
            <person name="Bijlani S."/>
            <person name="Singh N.K."/>
            <person name="Mason C.E."/>
            <person name="Wang C.C."/>
            <person name="Venkateswaran K."/>
        </authorList>
    </citation>
    <scope>NUCLEOTIDE SEQUENCE [LARGE SCALE GENOMIC DNA]</scope>
    <source>
        <strain evidence="3 5">FKI-L5-BR-P1</strain>
    </source>
</reference>
<organism evidence="3 5">
    <name type="scientific">Sphingomonas paucimobilis</name>
    <name type="common">Pseudomonas paucimobilis</name>
    <dbReference type="NCBI Taxonomy" id="13689"/>
    <lineage>
        <taxon>Bacteria</taxon>
        <taxon>Pseudomonadati</taxon>
        <taxon>Pseudomonadota</taxon>
        <taxon>Alphaproteobacteria</taxon>
        <taxon>Sphingomonadales</taxon>
        <taxon>Sphingomonadaceae</taxon>
        <taxon>Sphingomonas</taxon>
    </lineage>
</organism>
<sequence length="234" mass="23597">MPRTMRLSLPLSASLGLLALTAGCAGAGQPGLETVHQPVVSQADYALDLALSGNRLAGDEAQRFEGWARNLQLGYGDRVTIEDPAGDAPGAYRQIAEMVGRYGLLVGPAASIARAPLAPATIRVVVTRARATVPGCPDWRSDVAPDWVGNTSSNHGCAINRNLAAMVADPTHLVHGAEGPASADPAAATRAINIFRQAQPTGNGGTVLRSPNAGPGGGGGMSGSASGSSAMGGQ</sequence>
<feature type="region of interest" description="Disordered" evidence="1">
    <location>
        <begin position="199"/>
        <end position="234"/>
    </location>
</feature>
<dbReference type="EMBL" id="CP065713">
    <property type="protein sequence ID" value="QPT08634.1"/>
    <property type="molecule type" value="Genomic_DNA"/>
</dbReference>
<protein>
    <submittedName>
        <fullName evidence="4">CpaD family pilus assembly protein</fullName>
    </submittedName>
    <submittedName>
        <fullName evidence="3">Pilus assembly protein CpaD</fullName>
    </submittedName>
</protein>
<evidence type="ECO:0000256" key="1">
    <source>
        <dbReference type="SAM" id="MobiDB-lite"/>
    </source>
</evidence>
<dbReference type="Proteomes" id="UP000550136">
    <property type="component" value="Unassembled WGS sequence"/>
</dbReference>
<name>A0A411LI81_SPHPI</name>
<dbReference type="Proteomes" id="UP000594836">
    <property type="component" value="Chromosome"/>
</dbReference>
<accession>A0A411LI81</accession>
<dbReference type="PROSITE" id="PS51257">
    <property type="entry name" value="PROKAR_LIPOPROTEIN"/>
    <property type="match status" value="1"/>
</dbReference>
<dbReference type="InterPro" id="IPR019027">
    <property type="entry name" value="Pilus_biogenesis_CpaD-related"/>
</dbReference>
<feature type="chain" id="PRO_5036102906" evidence="2">
    <location>
        <begin position="28"/>
        <end position="234"/>
    </location>
</feature>
<feature type="compositionally biased region" description="Low complexity" evidence="1">
    <location>
        <begin position="223"/>
        <end position="234"/>
    </location>
</feature>
<dbReference type="OrthoDB" id="9802674at2"/>
<evidence type="ECO:0000313" key="4">
    <source>
        <dbReference type="EMBL" id="QPT08634.1"/>
    </source>
</evidence>
<gene>
    <name evidence="3" type="ORF">HKX06_18325</name>
    <name evidence="4" type="ORF">I6G38_18260</name>
</gene>
<evidence type="ECO:0000313" key="6">
    <source>
        <dbReference type="Proteomes" id="UP000594836"/>
    </source>
</evidence>
<evidence type="ECO:0000313" key="3">
    <source>
        <dbReference type="EMBL" id="NNG59312.1"/>
    </source>
</evidence>
<feature type="signal peptide" evidence="2">
    <location>
        <begin position="1"/>
        <end position="27"/>
    </location>
</feature>
<evidence type="ECO:0000256" key="2">
    <source>
        <dbReference type="SAM" id="SignalP"/>
    </source>
</evidence>
<dbReference type="AlphaFoldDB" id="A0A411LI81"/>
<evidence type="ECO:0000313" key="5">
    <source>
        <dbReference type="Proteomes" id="UP000550136"/>
    </source>
</evidence>
<keyword evidence="2" id="KW-0732">Signal</keyword>
<reference evidence="4 6" key="2">
    <citation type="submission" date="2020-12" db="EMBL/GenBank/DDBJ databases">
        <title>FDA dAtabase for Regulatory Grade micrObial Sequences (FDA-ARGOS): Supporting development and validation of Infectious Disease Dx tests.</title>
        <authorList>
            <person name="Sproer C."/>
            <person name="Gronow S."/>
            <person name="Severitt S."/>
            <person name="Schroder I."/>
            <person name="Tallon L."/>
            <person name="Sadzewicz L."/>
            <person name="Zhao X."/>
            <person name="Boylan J."/>
            <person name="Ott S."/>
            <person name="Bowen H."/>
            <person name="Vavikolanu K."/>
            <person name="Mehta A."/>
            <person name="Aluvathingal J."/>
            <person name="Nadendla S."/>
            <person name="Lowell S."/>
            <person name="Myers T."/>
            <person name="Yan Y."/>
            <person name="Sichtig H."/>
        </authorList>
    </citation>
    <scope>NUCLEOTIDE SEQUENCE [LARGE SCALE GENOMIC DNA]</scope>
    <source>
        <strain evidence="4 6">FDAARGOS_881</strain>
    </source>
</reference>
<dbReference type="EMBL" id="JABEOU010000055">
    <property type="protein sequence ID" value="NNG59312.1"/>
    <property type="molecule type" value="Genomic_DNA"/>
</dbReference>
<proteinExistence type="predicted"/>
<dbReference type="Pfam" id="PF09476">
    <property type="entry name" value="Pilus_CpaD"/>
    <property type="match status" value="1"/>
</dbReference>